<comment type="subcellular location">
    <subcellularLocation>
        <location evidence="1">Membrane</location>
        <topology evidence="1">Multi-pass membrane protein</topology>
    </subcellularLocation>
</comment>
<feature type="transmembrane region" description="Helical" evidence="5">
    <location>
        <begin position="29"/>
        <end position="56"/>
    </location>
</feature>
<evidence type="ECO:0000256" key="4">
    <source>
        <dbReference type="ARBA" id="ARBA00023136"/>
    </source>
</evidence>
<protein>
    <submittedName>
        <fullName evidence="6">Uncharacterized protein</fullName>
    </submittedName>
</protein>
<accession>A0A1A9WXY7</accession>
<feature type="transmembrane region" description="Helical" evidence="5">
    <location>
        <begin position="209"/>
        <end position="231"/>
    </location>
</feature>
<feature type="transmembrane region" description="Helical" evidence="5">
    <location>
        <begin position="62"/>
        <end position="80"/>
    </location>
</feature>
<dbReference type="PANTHER" id="PTHR23291">
    <property type="entry name" value="BAX INHIBITOR-RELATED"/>
    <property type="match status" value="1"/>
</dbReference>
<reference evidence="6" key="2">
    <citation type="submission" date="2020-05" db="UniProtKB">
        <authorList>
            <consortium name="EnsemblMetazoa"/>
        </authorList>
    </citation>
    <scope>IDENTIFICATION</scope>
    <source>
        <strain evidence="6">IAEA</strain>
    </source>
</reference>
<reference evidence="7" key="1">
    <citation type="submission" date="2014-03" db="EMBL/GenBank/DDBJ databases">
        <authorList>
            <person name="Aksoy S."/>
            <person name="Warren W."/>
            <person name="Wilson R.K."/>
        </authorList>
    </citation>
    <scope>NUCLEOTIDE SEQUENCE [LARGE SCALE GENOMIC DNA]</scope>
    <source>
        <strain evidence="7">IAEA</strain>
    </source>
</reference>
<feature type="transmembrane region" description="Helical" evidence="5">
    <location>
        <begin position="146"/>
        <end position="169"/>
    </location>
</feature>
<proteinExistence type="inferred from homology"/>
<comment type="similarity">
    <text evidence="5">Belongs to the BI1 family.</text>
</comment>
<sequence length="234" mass="26739">MGTNFGMDDDDVENPFKDQLTRKQFIRKVYLTLFMQLLLTSGIVAIFVCIDAVAFYVHENYYLKWIALGLEIVLILVLICCESIRRSTPTNYICLLLFTFCNGFLMGVMASLYAPDEVLASLGITGAVVLALTLFAMQMKIDFTPLYCIMLIITVIFILFSLVAMFFFQNRILRIVYAAIGVTIFSIWLIIDTQMIMGGRRLSIDTDEYIFAALQLYIDIVMIFQYILILFSDS</sequence>
<evidence type="ECO:0000256" key="5">
    <source>
        <dbReference type="RuleBase" id="RU004379"/>
    </source>
</evidence>
<dbReference type="AlphaFoldDB" id="A0A1A9WXY7"/>
<keyword evidence="2 5" id="KW-0812">Transmembrane</keyword>
<keyword evidence="7" id="KW-1185">Reference proteome</keyword>
<evidence type="ECO:0000256" key="1">
    <source>
        <dbReference type="ARBA" id="ARBA00004141"/>
    </source>
</evidence>
<name>A0A1A9WXY7_9MUSC</name>
<dbReference type="EnsemblMetazoa" id="GBRI036795-RA">
    <property type="protein sequence ID" value="GBRI036795-PA"/>
    <property type="gene ID" value="GBRI036795"/>
</dbReference>
<feature type="transmembrane region" description="Helical" evidence="5">
    <location>
        <begin position="175"/>
        <end position="197"/>
    </location>
</feature>
<evidence type="ECO:0000256" key="3">
    <source>
        <dbReference type="ARBA" id="ARBA00022989"/>
    </source>
</evidence>
<dbReference type="PANTHER" id="PTHR23291:SF47">
    <property type="entry name" value="TRANSMEMBRANE BAX INHIBITOR MOTIF CONTAINING 7"/>
    <property type="match status" value="1"/>
</dbReference>
<organism evidence="6 7">
    <name type="scientific">Glossina brevipalpis</name>
    <dbReference type="NCBI Taxonomy" id="37001"/>
    <lineage>
        <taxon>Eukaryota</taxon>
        <taxon>Metazoa</taxon>
        <taxon>Ecdysozoa</taxon>
        <taxon>Arthropoda</taxon>
        <taxon>Hexapoda</taxon>
        <taxon>Insecta</taxon>
        <taxon>Pterygota</taxon>
        <taxon>Neoptera</taxon>
        <taxon>Endopterygota</taxon>
        <taxon>Diptera</taxon>
        <taxon>Brachycera</taxon>
        <taxon>Muscomorpha</taxon>
        <taxon>Hippoboscoidea</taxon>
        <taxon>Glossinidae</taxon>
        <taxon>Glossina</taxon>
    </lineage>
</organism>
<dbReference type="InterPro" id="IPR006214">
    <property type="entry name" value="Bax_inhibitor_1-related"/>
</dbReference>
<feature type="transmembrane region" description="Helical" evidence="5">
    <location>
        <begin position="118"/>
        <end position="137"/>
    </location>
</feature>
<feature type="transmembrane region" description="Helical" evidence="5">
    <location>
        <begin position="92"/>
        <end position="112"/>
    </location>
</feature>
<dbReference type="STRING" id="37001.A0A1A9WXY7"/>
<dbReference type="Pfam" id="PF01027">
    <property type="entry name" value="Bax1-I"/>
    <property type="match status" value="1"/>
</dbReference>
<dbReference type="VEuPathDB" id="VectorBase:GBRI036795"/>
<keyword evidence="4 5" id="KW-0472">Membrane</keyword>
<keyword evidence="3 5" id="KW-1133">Transmembrane helix</keyword>
<dbReference type="Proteomes" id="UP000091820">
    <property type="component" value="Unassembled WGS sequence"/>
</dbReference>
<evidence type="ECO:0000256" key="2">
    <source>
        <dbReference type="ARBA" id="ARBA00022692"/>
    </source>
</evidence>
<evidence type="ECO:0000313" key="7">
    <source>
        <dbReference type="Proteomes" id="UP000091820"/>
    </source>
</evidence>
<dbReference type="GO" id="GO:0016020">
    <property type="term" value="C:membrane"/>
    <property type="evidence" value="ECO:0007669"/>
    <property type="project" value="UniProtKB-SubCell"/>
</dbReference>
<evidence type="ECO:0000313" key="6">
    <source>
        <dbReference type="EnsemblMetazoa" id="GBRI036795-PA"/>
    </source>
</evidence>